<name>A0AB33KD30_9ACTN</name>
<feature type="region of interest" description="Disordered" evidence="1">
    <location>
        <begin position="134"/>
        <end position="168"/>
    </location>
</feature>
<dbReference type="InterPro" id="IPR008972">
    <property type="entry name" value="Cupredoxin"/>
</dbReference>
<evidence type="ECO:0000313" key="4">
    <source>
        <dbReference type="EMBL" id="BFP49300.1"/>
    </source>
</evidence>
<feature type="chain" id="PRO_5044245525" description="EfeO-type cupredoxin-like domain-containing protein" evidence="2">
    <location>
        <begin position="22"/>
        <end position="264"/>
    </location>
</feature>
<feature type="compositionally biased region" description="Low complexity" evidence="1">
    <location>
        <begin position="135"/>
        <end position="163"/>
    </location>
</feature>
<sequence>MRTLPVLGAALLALPLLTACGSDKPTSSPAPGAAGDRTAITATETSCEVATAGFKTGETVFAISNKGSRVTEVYVYGEHNGTFSHVVSEVENIGPGTSREMTVKLAAGAYELACKPGQTGDGIRTKITVADDTAKASASPSAPASPAASAPAPVTASATPSSDGGYDREVEVEATEYELEFEGMDKFTAKAGERIGFQLENKGTVEHELEVFGPDGKEIGEVSPVKPGRKGEAVIALTQPGTYTLKCGIGSHAGHGMTTTFTVS</sequence>
<dbReference type="RefSeq" id="WP_407991425.1">
    <property type="nucleotide sequence ID" value="NZ_AP035881.2"/>
</dbReference>
<dbReference type="SUPFAM" id="SSF49503">
    <property type="entry name" value="Cupredoxins"/>
    <property type="match status" value="2"/>
</dbReference>
<feature type="domain" description="EfeO-type cupredoxin-like" evidence="3">
    <location>
        <begin position="29"/>
        <end position="129"/>
    </location>
</feature>
<dbReference type="PROSITE" id="PS51257">
    <property type="entry name" value="PROKAR_LIPOPROTEIN"/>
    <property type="match status" value="1"/>
</dbReference>
<dbReference type="PANTHER" id="PTHR39192">
    <property type="entry name" value="IRON UPTAKE SYSTEM COMPONENT EFEO"/>
    <property type="match status" value="1"/>
</dbReference>
<organism evidence="4">
    <name type="scientific">Kitasatospora sp. CMC57</name>
    <dbReference type="NCBI Taxonomy" id="3231513"/>
    <lineage>
        <taxon>Bacteria</taxon>
        <taxon>Bacillati</taxon>
        <taxon>Actinomycetota</taxon>
        <taxon>Actinomycetes</taxon>
        <taxon>Kitasatosporales</taxon>
        <taxon>Streptomycetaceae</taxon>
        <taxon>Kitasatospora</taxon>
    </lineage>
</organism>
<dbReference type="AlphaFoldDB" id="A0AB33KD30"/>
<proteinExistence type="predicted"/>
<reference evidence="4" key="1">
    <citation type="submission" date="2024-07" db="EMBL/GenBank/DDBJ databases">
        <title>Complete genome sequences of cellulolytic bacteria, Kitasatospora sp. CMC57 and Streptomyces sp. CMC78, isolated from Japanese agricultural soil.</title>
        <authorList>
            <person name="Hashimoto T."/>
            <person name="Ito M."/>
            <person name="Iwamoto M."/>
            <person name="Fukahori D."/>
            <person name="Shoda T."/>
            <person name="Sakoda M."/>
            <person name="Morohoshi T."/>
            <person name="Mitsuboshi M."/>
            <person name="Nishizawa T."/>
        </authorList>
    </citation>
    <scope>NUCLEOTIDE SEQUENCE</scope>
    <source>
        <strain evidence="4">CMC57</strain>
    </source>
</reference>
<keyword evidence="2" id="KW-0732">Signal</keyword>
<dbReference type="EMBL" id="AP035881">
    <property type="protein sequence ID" value="BFP49300.1"/>
    <property type="molecule type" value="Genomic_DNA"/>
</dbReference>
<feature type="domain" description="EfeO-type cupredoxin-like" evidence="3">
    <location>
        <begin position="184"/>
        <end position="256"/>
    </location>
</feature>
<dbReference type="PANTHER" id="PTHR39192:SF1">
    <property type="entry name" value="IRON UPTAKE SYSTEM COMPONENT EFEO"/>
    <property type="match status" value="1"/>
</dbReference>
<protein>
    <recommendedName>
        <fullName evidence="3">EfeO-type cupredoxin-like domain-containing protein</fullName>
    </recommendedName>
</protein>
<dbReference type="InterPro" id="IPR028096">
    <property type="entry name" value="EfeO_Cupredoxin"/>
</dbReference>
<dbReference type="Pfam" id="PF13473">
    <property type="entry name" value="Cupredoxin_1"/>
    <property type="match status" value="2"/>
</dbReference>
<dbReference type="InterPro" id="IPR050894">
    <property type="entry name" value="EfeM/EfeO_iron_uptake"/>
</dbReference>
<evidence type="ECO:0000256" key="1">
    <source>
        <dbReference type="SAM" id="MobiDB-lite"/>
    </source>
</evidence>
<evidence type="ECO:0000256" key="2">
    <source>
        <dbReference type="SAM" id="SignalP"/>
    </source>
</evidence>
<feature type="signal peptide" evidence="2">
    <location>
        <begin position="1"/>
        <end position="21"/>
    </location>
</feature>
<accession>A0AB33KD30</accession>
<gene>
    <name evidence="4" type="ORF">KCMC57_56680</name>
</gene>
<dbReference type="Gene3D" id="2.60.40.420">
    <property type="entry name" value="Cupredoxins - blue copper proteins"/>
    <property type="match status" value="2"/>
</dbReference>
<evidence type="ECO:0000259" key="3">
    <source>
        <dbReference type="Pfam" id="PF13473"/>
    </source>
</evidence>